<gene>
    <name evidence="1" type="ORF">GCM10023165_33300</name>
</gene>
<sequence>MIEMMVTVALVGILASVAVPLTEMSIQRQKEQALRAALREIRGAIDAYKRAGDEGRVHRSATATGYPPTLEALVEGAPDLQDPGRRKIFFLRRVPRDPMNPDMSLAPGATWGKRAYASEADRPMEGDDVYDVRSLSGRVGLDGVPYAQW</sequence>
<comment type="caution">
    <text evidence="1">The sequence shown here is derived from an EMBL/GenBank/DDBJ whole genome shotgun (WGS) entry which is preliminary data.</text>
</comment>
<evidence type="ECO:0000313" key="2">
    <source>
        <dbReference type="Proteomes" id="UP001500975"/>
    </source>
</evidence>
<accession>A0ABP8HZ82</accession>
<proteinExistence type="predicted"/>
<evidence type="ECO:0000313" key="1">
    <source>
        <dbReference type="EMBL" id="GAA4347973.1"/>
    </source>
</evidence>
<keyword evidence="2" id="KW-1185">Reference proteome</keyword>
<organism evidence="1 2">
    <name type="scientific">Variovorax defluvii</name>
    <dbReference type="NCBI Taxonomy" id="913761"/>
    <lineage>
        <taxon>Bacteria</taxon>
        <taxon>Pseudomonadati</taxon>
        <taxon>Pseudomonadota</taxon>
        <taxon>Betaproteobacteria</taxon>
        <taxon>Burkholderiales</taxon>
        <taxon>Comamonadaceae</taxon>
        <taxon>Variovorax</taxon>
    </lineage>
</organism>
<reference evidence="2" key="1">
    <citation type="journal article" date="2019" name="Int. J. Syst. Evol. Microbiol.">
        <title>The Global Catalogue of Microorganisms (GCM) 10K type strain sequencing project: providing services to taxonomists for standard genome sequencing and annotation.</title>
        <authorList>
            <consortium name="The Broad Institute Genomics Platform"/>
            <consortium name="The Broad Institute Genome Sequencing Center for Infectious Disease"/>
            <person name="Wu L."/>
            <person name="Ma J."/>
        </authorList>
    </citation>
    <scope>NUCLEOTIDE SEQUENCE [LARGE SCALE GENOMIC DNA]</scope>
    <source>
        <strain evidence="2">JCM 17804</strain>
    </source>
</reference>
<dbReference type="SUPFAM" id="SSF54523">
    <property type="entry name" value="Pili subunits"/>
    <property type="match status" value="1"/>
</dbReference>
<evidence type="ECO:0008006" key="3">
    <source>
        <dbReference type="Google" id="ProtNLM"/>
    </source>
</evidence>
<dbReference type="Gene3D" id="3.30.700.10">
    <property type="entry name" value="Glycoprotein, Type 4 Pilin"/>
    <property type="match status" value="1"/>
</dbReference>
<dbReference type="InterPro" id="IPR045584">
    <property type="entry name" value="Pilin-like"/>
</dbReference>
<name>A0ABP8HZ82_9BURK</name>
<dbReference type="EMBL" id="BAABGJ010000056">
    <property type="protein sequence ID" value="GAA4347973.1"/>
    <property type="molecule type" value="Genomic_DNA"/>
</dbReference>
<dbReference type="Proteomes" id="UP001500975">
    <property type="component" value="Unassembled WGS sequence"/>
</dbReference>
<protein>
    <recommendedName>
        <fullName evidence="3">General secretion pathway protein GspG</fullName>
    </recommendedName>
</protein>